<keyword evidence="4" id="KW-0808">Transferase</keyword>
<dbReference type="InterPro" id="IPR002618">
    <property type="entry name" value="UDPGP_fam"/>
</dbReference>
<dbReference type="InterPro" id="IPR039741">
    <property type="entry name" value="UDP-sugar_pyrophosphorylase"/>
</dbReference>
<dbReference type="EC" id="2.7.7.23" evidence="3"/>
<dbReference type="eggNOG" id="KOG2388">
    <property type="taxonomic scope" value="Eukaryota"/>
</dbReference>
<sequence length="438" mass="46761">MGGLEAALRTAGQGHLWDHLLTLDGEVRTAFQVQLEAVDFARVQRIFQASVTMTEDAEEGVEPIDGVQTIQDTTEEQRGKWRALGLAAIAGGRVAGLLLAGGQGTRLGSPAPKGCYDIGLPSRKSLFRLHAERLLRLQQLAQREESAPRPCIPWYIMTSPATDVETRAFFQAHAWFGLDAEQVFFFQQGELPALTPSGEAILAAPGRLALSPDGNGGVYAALRRSGALADMAARGVAALDVWPVDNALAAPLDPAWYSELSEARAAARNPSTGALRYAWSNACLHFFSLAWLARATDALEAAPRFHVARKAVPCLGGGTRPGVKLELFIFDTFGLAEGVRLVEVDRAAQFAPVKNGPGAGSDCPETAREAVLALHAGWVRRAGGRVGCGEGVEVSPLLSYAGEGLEDVCGGQDFTRPWDARLQLVGGDKVMQMPNIRS</sequence>
<gene>
    <name evidence="7" type="ORF">F751_5975</name>
</gene>
<dbReference type="Proteomes" id="UP000028924">
    <property type="component" value="Unassembled WGS sequence"/>
</dbReference>
<dbReference type="Gene3D" id="3.90.550.10">
    <property type="entry name" value="Spore Coat Polysaccharide Biosynthesis Protein SpsA, Chain A"/>
    <property type="match status" value="2"/>
</dbReference>
<evidence type="ECO:0000256" key="3">
    <source>
        <dbReference type="ARBA" id="ARBA00012457"/>
    </source>
</evidence>
<evidence type="ECO:0000313" key="8">
    <source>
        <dbReference type="Proteomes" id="UP000028924"/>
    </source>
</evidence>
<dbReference type="PANTHER" id="PTHR11952">
    <property type="entry name" value="UDP- GLUCOSE PYROPHOSPHORYLASE"/>
    <property type="match status" value="1"/>
</dbReference>
<organism evidence="7 8">
    <name type="scientific">Auxenochlorella protothecoides</name>
    <name type="common">Green microalga</name>
    <name type="synonym">Chlorella protothecoides</name>
    <dbReference type="NCBI Taxonomy" id="3075"/>
    <lineage>
        <taxon>Eukaryota</taxon>
        <taxon>Viridiplantae</taxon>
        <taxon>Chlorophyta</taxon>
        <taxon>core chlorophytes</taxon>
        <taxon>Trebouxiophyceae</taxon>
        <taxon>Chlorellales</taxon>
        <taxon>Chlorellaceae</taxon>
        <taxon>Auxenochlorella</taxon>
    </lineage>
</organism>
<evidence type="ECO:0000256" key="2">
    <source>
        <dbReference type="ARBA" id="ARBA00010401"/>
    </source>
</evidence>
<dbReference type="STRING" id="3075.A0A087SI80"/>
<evidence type="ECO:0000313" key="7">
    <source>
        <dbReference type="EMBL" id="KFM25434.1"/>
    </source>
</evidence>
<evidence type="ECO:0000256" key="1">
    <source>
        <dbReference type="ARBA" id="ARBA00005208"/>
    </source>
</evidence>
<reference evidence="7 8" key="1">
    <citation type="journal article" date="2014" name="BMC Genomics">
        <title>Oil accumulation mechanisms of the oleaginous microalga Chlorella protothecoides revealed through its genome, transcriptomes, and proteomes.</title>
        <authorList>
            <person name="Gao C."/>
            <person name="Wang Y."/>
            <person name="Shen Y."/>
            <person name="Yan D."/>
            <person name="He X."/>
            <person name="Dai J."/>
            <person name="Wu Q."/>
        </authorList>
    </citation>
    <scope>NUCLEOTIDE SEQUENCE [LARGE SCALE GENOMIC DNA]</scope>
    <source>
        <strain evidence="7 8">0710</strain>
    </source>
</reference>
<dbReference type="InterPro" id="IPR029044">
    <property type="entry name" value="Nucleotide-diphossugar_trans"/>
</dbReference>
<evidence type="ECO:0000256" key="6">
    <source>
        <dbReference type="ARBA" id="ARBA00048493"/>
    </source>
</evidence>
<name>A0A087SI80_AUXPR</name>
<dbReference type="AlphaFoldDB" id="A0A087SI80"/>
<dbReference type="KEGG" id="apro:F751_5975"/>
<dbReference type="GO" id="GO:0003977">
    <property type="term" value="F:UDP-N-acetylglucosamine diphosphorylase activity"/>
    <property type="evidence" value="ECO:0007669"/>
    <property type="project" value="UniProtKB-EC"/>
</dbReference>
<protein>
    <recommendedName>
        <fullName evidence="3">UDP-N-acetylglucosamine diphosphorylase</fullName>
        <ecNumber evidence="3">2.7.7.23</ecNumber>
    </recommendedName>
</protein>
<keyword evidence="5" id="KW-0548">Nucleotidyltransferase</keyword>
<dbReference type="Pfam" id="PF01704">
    <property type="entry name" value="UDPGP"/>
    <property type="match status" value="1"/>
</dbReference>
<comment type="similarity">
    <text evidence="2">Belongs to the UDPGP type 1 family.</text>
</comment>
<dbReference type="EMBL" id="KL662118">
    <property type="protein sequence ID" value="KFM25434.1"/>
    <property type="molecule type" value="Genomic_DNA"/>
</dbReference>
<dbReference type="RefSeq" id="XP_011398329.1">
    <property type="nucleotide sequence ID" value="XM_011400027.1"/>
</dbReference>
<dbReference type="GO" id="GO:0006048">
    <property type="term" value="P:UDP-N-acetylglucosamine biosynthetic process"/>
    <property type="evidence" value="ECO:0007669"/>
    <property type="project" value="TreeGrafter"/>
</dbReference>
<accession>A0A087SI80</accession>
<dbReference type="GeneID" id="23617366"/>
<comment type="catalytic activity">
    <reaction evidence="6">
        <text>N-acetyl-alpha-D-glucosamine 1-phosphate + UTP + H(+) = UDP-N-acetyl-alpha-D-glucosamine + diphosphate</text>
        <dbReference type="Rhea" id="RHEA:13509"/>
        <dbReference type="ChEBI" id="CHEBI:15378"/>
        <dbReference type="ChEBI" id="CHEBI:33019"/>
        <dbReference type="ChEBI" id="CHEBI:46398"/>
        <dbReference type="ChEBI" id="CHEBI:57705"/>
        <dbReference type="ChEBI" id="CHEBI:57776"/>
        <dbReference type="EC" id="2.7.7.23"/>
    </reaction>
</comment>
<evidence type="ECO:0000256" key="4">
    <source>
        <dbReference type="ARBA" id="ARBA00022679"/>
    </source>
</evidence>
<dbReference type="PANTHER" id="PTHR11952:SF2">
    <property type="entry name" value="LD24639P"/>
    <property type="match status" value="1"/>
</dbReference>
<evidence type="ECO:0000256" key="5">
    <source>
        <dbReference type="ARBA" id="ARBA00022695"/>
    </source>
</evidence>
<proteinExistence type="inferred from homology"/>
<dbReference type="SUPFAM" id="SSF53448">
    <property type="entry name" value="Nucleotide-diphospho-sugar transferases"/>
    <property type="match status" value="1"/>
</dbReference>
<dbReference type="OrthoDB" id="532420at2759"/>
<keyword evidence="8" id="KW-1185">Reference proteome</keyword>
<comment type="pathway">
    <text evidence="1">Nucleotide-sugar biosynthesis; UDP-N-acetyl-alpha-D-glucosamine biosynthesis; UDP-N-acetyl-alpha-D-glucosamine from N-acetyl-alpha-D-glucosamine 1-phosphate: step 1/1.</text>
</comment>